<comment type="caution">
    <text evidence="2">The sequence shown here is derived from an EMBL/GenBank/DDBJ whole genome shotgun (WGS) entry which is preliminary data.</text>
</comment>
<feature type="transmembrane region" description="Helical" evidence="1">
    <location>
        <begin position="29"/>
        <end position="49"/>
    </location>
</feature>
<keyword evidence="3" id="KW-1185">Reference proteome</keyword>
<dbReference type="Proteomes" id="UP001235840">
    <property type="component" value="Unassembled WGS sequence"/>
</dbReference>
<gene>
    <name evidence="2" type="ORF">J2S11_004416</name>
</gene>
<name>A0ABT9W5V8_9BACI</name>
<accession>A0ABT9W5V8</accession>
<reference evidence="2 3" key="1">
    <citation type="submission" date="2023-07" db="EMBL/GenBank/DDBJ databases">
        <title>Genomic Encyclopedia of Type Strains, Phase IV (KMG-IV): sequencing the most valuable type-strain genomes for metagenomic binning, comparative biology and taxonomic classification.</title>
        <authorList>
            <person name="Goeker M."/>
        </authorList>
    </citation>
    <scope>NUCLEOTIDE SEQUENCE [LARGE SCALE GENOMIC DNA]</scope>
    <source>
        <strain evidence="2 3">DSM 12751</strain>
    </source>
</reference>
<keyword evidence="1" id="KW-0472">Membrane</keyword>
<keyword evidence="1" id="KW-1133">Transmembrane helix</keyword>
<protein>
    <submittedName>
        <fullName evidence="2">Uncharacterized protein</fullName>
    </submittedName>
</protein>
<sequence length="60" mass="7330">DIFDLWDIKNAPPSRKQFLLFKLSTTRGAYHFLLLGQLFYVSMFLRVYFTHMLKIYLFTY</sequence>
<organism evidence="2 3">
    <name type="scientific">Caldalkalibacillus horti</name>
    <dbReference type="NCBI Taxonomy" id="77523"/>
    <lineage>
        <taxon>Bacteria</taxon>
        <taxon>Bacillati</taxon>
        <taxon>Bacillota</taxon>
        <taxon>Bacilli</taxon>
        <taxon>Bacillales</taxon>
        <taxon>Bacillaceae</taxon>
        <taxon>Caldalkalibacillus</taxon>
    </lineage>
</organism>
<dbReference type="EMBL" id="JAUSTY010000033">
    <property type="protein sequence ID" value="MDQ0168454.1"/>
    <property type="molecule type" value="Genomic_DNA"/>
</dbReference>
<evidence type="ECO:0000313" key="3">
    <source>
        <dbReference type="Proteomes" id="UP001235840"/>
    </source>
</evidence>
<feature type="non-terminal residue" evidence="2">
    <location>
        <position position="1"/>
    </location>
</feature>
<proteinExistence type="predicted"/>
<evidence type="ECO:0000313" key="2">
    <source>
        <dbReference type="EMBL" id="MDQ0168454.1"/>
    </source>
</evidence>
<evidence type="ECO:0000256" key="1">
    <source>
        <dbReference type="SAM" id="Phobius"/>
    </source>
</evidence>
<keyword evidence="1" id="KW-0812">Transmembrane</keyword>